<sequence length="60" mass="7304">MEFAIKCVELMTPTNSSFILLFVGVFFFGLTSRLFSQLTHKKLYILWAYWYLYFSKDRYK</sequence>
<gene>
    <name evidence="2" type="ORF">FC871_18885</name>
</gene>
<proteinExistence type="predicted"/>
<protein>
    <submittedName>
        <fullName evidence="2">Uncharacterized protein</fullName>
    </submittedName>
</protein>
<keyword evidence="1" id="KW-0472">Membrane</keyword>
<feature type="transmembrane region" description="Helical" evidence="1">
    <location>
        <begin position="18"/>
        <end position="36"/>
    </location>
</feature>
<reference evidence="2 3" key="1">
    <citation type="submission" date="2019-04" db="EMBL/GenBank/DDBJ databases">
        <title>Genome sequencing of Clostridium botulinum Groups I-IV and Clostridium butyricum.</title>
        <authorList>
            <person name="Brunt J."/>
            <person name="Van Vliet A.H.M."/>
            <person name="Stringer S.C."/>
            <person name="Carter A.T."/>
            <person name="Peck M.W."/>
        </authorList>
    </citation>
    <scope>NUCLEOTIDE SEQUENCE [LARGE SCALE GENOMIC DNA]</scope>
    <source>
        <strain evidence="2 3">Colworth BL30</strain>
    </source>
</reference>
<dbReference type="EMBL" id="SWQE01000014">
    <property type="protein sequence ID" value="NFJ10486.1"/>
    <property type="molecule type" value="Genomic_DNA"/>
</dbReference>
<dbReference type="AlphaFoldDB" id="A0A846J8Q3"/>
<keyword evidence="1" id="KW-1133">Transmembrane helix</keyword>
<evidence type="ECO:0000313" key="2">
    <source>
        <dbReference type="EMBL" id="NFJ10486.1"/>
    </source>
</evidence>
<keyword evidence="1" id="KW-0812">Transmembrane</keyword>
<name>A0A846J8Q3_CLOBO</name>
<evidence type="ECO:0000313" key="3">
    <source>
        <dbReference type="Proteomes" id="UP000480039"/>
    </source>
</evidence>
<evidence type="ECO:0000256" key="1">
    <source>
        <dbReference type="SAM" id="Phobius"/>
    </source>
</evidence>
<comment type="caution">
    <text evidence="2">The sequence shown here is derived from an EMBL/GenBank/DDBJ whole genome shotgun (WGS) entry which is preliminary data.</text>
</comment>
<dbReference type="Proteomes" id="UP000480039">
    <property type="component" value="Unassembled WGS sequence"/>
</dbReference>
<organism evidence="2 3">
    <name type="scientific">Clostridium botulinum</name>
    <dbReference type="NCBI Taxonomy" id="1491"/>
    <lineage>
        <taxon>Bacteria</taxon>
        <taxon>Bacillati</taxon>
        <taxon>Bacillota</taxon>
        <taxon>Clostridia</taxon>
        <taxon>Eubacteriales</taxon>
        <taxon>Clostridiaceae</taxon>
        <taxon>Clostridium</taxon>
    </lineage>
</organism>
<accession>A0A846J8Q3</accession>